<accession>A0ABW0NDG3</accession>
<proteinExistence type="predicted"/>
<protein>
    <submittedName>
        <fullName evidence="1">Uncharacterized protein</fullName>
    </submittedName>
</protein>
<organism evidence="1 2">
    <name type="scientific">Caenimonas terrae</name>
    <dbReference type="NCBI Taxonomy" id="696074"/>
    <lineage>
        <taxon>Bacteria</taxon>
        <taxon>Pseudomonadati</taxon>
        <taxon>Pseudomonadota</taxon>
        <taxon>Betaproteobacteria</taxon>
        <taxon>Burkholderiales</taxon>
        <taxon>Comamonadaceae</taxon>
        <taxon>Caenimonas</taxon>
    </lineage>
</organism>
<evidence type="ECO:0000313" key="2">
    <source>
        <dbReference type="Proteomes" id="UP001596037"/>
    </source>
</evidence>
<name>A0ABW0NDG3_9BURK</name>
<evidence type="ECO:0000313" key="1">
    <source>
        <dbReference type="EMBL" id="MFC5498570.1"/>
    </source>
</evidence>
<dbReference type="Proteomes" id="UP001596037">
    <property type="component" value="Unassembled WGS sequence"/>
</dbReference>
<keyword evidence="2" id="KW-1185">Reference proteome</keyword>
<dbReference type="RefSeq" id="WP_376850661.1">
    <property type="nucleotide sequence ID" value="NZ_JBHSMF010000009.1"/>
</dbReference>
<dbReference type="EMBL" id="JBHSMF010000009">
    <property type="protein sequence ID" value="MFC5498570.1"/>
    <property type="molecule type" value="Genomic_DNA"/>
</dbReference>
<comment type="caution">
    <text evidence="1">The sequence shown here is derived from an EMBL/GenBank/DDBJ whole genome shotgun (WGS) entry which is preliminary data.</text>
</comment>
<gene>
    <name evidence="1" type="ORF">ACFPOE_13570</name>
</gene>
<sequence>MDALAELNKRLRLIAGLLDGAASLIRDAPLPSTNAHIRRIGEALASVYEIQGALYKLRPELEVPYEDAPEEVRAANKRLGDAMIAAYDLADTAMVAEAIALLADFAKNEPSEYHRSIANGEVERLKANYET</sequence>
<reference evidence="2" key="1">
    <citation type="journal article" date="2019" name="Int. J. Syst. Evol. Microbiol.">
        <title>The Global Catalogue of Microorganisms (GCM) 10K type strain sequencing project: providing services to taxonomists for standard genome sequencing and annotation.</title>
        <authorList>
            <consortium name="The Broad Institute Genomics Platform"/>
            <consortium name="The Broad Institute Genome Sequencing Center for Infectious Disease"/>
            <person name="Wu L."/>
            <person name="Ma J."/>
        </authorList>
    </citation>
    <scope>NUCLEOTIDE SEQUENCE [LARGE SCALE GENOMIC DNA]</scope>
    <source>
        <strain evidence="2">CCUG 57401</strain>
    </source>
</reference>